<dbReference type="Gene3D" id="1.10.10.10">
    <property type="entry name" value="Winged helix-like DNA-binding domain superfamily/Winged helix DNA-binding domain"/>
    <property type="match status" value="1"/>
</dbReference>
<dbReference type="STRING" id="1619308.B5808_15070"/>
<dbReference type="SUPFAM" id="SSF53850">
    <property type="entry name" value="Periplasmic binding protein-like II"/>
    <property type="match status" value="1"/>
</dbReference>
<evidence type="ECO:0000313" key="7">
    <source>
        <dbReference type="Proteomes" id="UP000192775"/>
    </source>
</evidence>
<dbReference type="Gene3D" id="3.40.190.10">
    <property type="entry name" value="Periplasmic binding protein-like II"/>
    <property type="match status" value="2"/>
</dbReference>
<evidence type="ECO:0000256" key="2">
    <source>
        <dbReference type="ARBA" id="ARBA00023015"/>
    </source>
</evidence>
<dbReference type="Pfam" id="PF03466">
    <property type="entry name" value="LysR_substrate"/>
    <property type="match status" value="1"/>
</dbReference>
<dbReference type="GO" id="GO:0003677">
    <property type="term" value="F:DNA binding"/>
    <property type="evidence" value="ECO:0007669"/>
    <property type="project" value="UniProtKB-KW"/>
</dbReference>
<dbReference type="GO" id="GO:0003700">
    <property type="term" value="F:DNA-binding transcription factor activity"/>
    <property type="evidence" value="ECO:0007669"/>
    <property type="project" value="InterPro"/>
</dbReference>
<keyword evidence="3" id="KW-0238">DNA-binding</keyword>
<evidence type="ECO:0000256" key="3">
    <source>
        <dbReference type="ARBA" id="ARBA00023125"/>
    </source>
</evidence>
<feature type="domain" description="HTH lysR-type" evidence="5">
    <location>
        <begin position="1"/>
        <end position="51"/>
    </location>
</feature>
<gene>
    <name evidence="6" type="ORF">B5808_15070</name>
</gene>
<name>A0A1X9LSL9_9MICO</name>
<dbReference type="PROSITE" id="PS50931">
    <property type="entry name" value="HTH_LYSR"/>
    <property type="match status" value="1"/>
</dbReference>
<keyword evidence="2" id="KW-0805">Transcription regulation</keyword>
<organism evidence="6 7">
    <name type="scientific">Cnuibacter physcomitrellae</name>
    <dbReference type="NCBI Taxonomy" id="1619308"/>
    <lineage>
        <taxon>Bacteria</taxon>
        <taxon>Bacillati</taxon>
        <taxon>Actinomycetota</taxon>
        <taxon>Actinomycetes</taxon>
        <taxon>Micrococcales</taxon>
        <taxon>Microbacteriaceae</taxon>
        <taxon>Cnuibacter</taxon>
    </lineage>
</organism>
<protein>
    <recommendedName>
        <fullName evidence="5">HTH lysR-type domain-containing protein</fullName>
    </recommendedName>
</protein>
<dbReference type="InterPro" id="IPR036388">
    <property type="entry name" value="WH-like_DNA-bd_sf"/>
</dbReference>
<dbReference type="InterPro" id="IPR000847">
    <property type="entry name" value="LysR_HTH_N"/>
</dbReference>
<dbReference type="EMBL" id="CP020715">
    <property type="protein sequence ID" value="ARJ07422.1"/>
    <property type="molecule type" value="Genomic_DNA"/>
</dbReference>
<dbReference type="Pfam" id="PF00126">
    <property type="entry name" value="HTH_1"/>
    <property type="match status" value="1"/>
</dbReference>
<dbReference type="GO" id="GO:0032993">
    <property type="term" value="C:protein-DNA complex"/>
    <property type="evidence" value="ECO:0007669"/>
    <property type="project" value="TreeGrafter"/>
</dbReference>
<comment type="similarity">
    <text evidence="1">Belongs to the LysR transcriptional regulatory family.</text>
</comment>
<dbReference type="InterPro" id="IPR036390">
    <property type="entry name" value="WH_DNA-bd_sf"/>
</dbReference>
<keyword evidence="4" id="KW-0804">Transcription</keyword>
<evidence type="ECO:0000313" key="6">
    <source>
        <dbReference type="EMBL" id="ARJ07422.1"/>
    </source>
</evidence>
<evidence type="ECO:0000256" key="4">
    <source>
        <dbReference type="ARBA" id="ARBA00023163"/>
    </source>
</evidence>
<dbReference type="Proteomes" id="UP000192775">
    <property type="component" value="Chromosome"/>
</dbReference>
<dbReference type="AlphaFoldDB" id="A0A1X9LSL9"/>
<dbReference type="KEGG" id="cphy:B5808_15070"/>
<proteinExistence type="inferred from homology"/>
<evidence type="ECO:0000259" key="5">
    <source>
        <dbReference type="PROSITE" id="PS50931"/>
    </source>
</evidence>
<dbReference type="PANTHER" id="PTHR30346:SF29">
    <property type="entry name" value="LYSR SUBSTRATE-BINDING"/>
    <property type="match status" value="1"/>
</dbReference>
<reference evidence="6 7" key="1">
    <citation type="submission" date="2017-04" db="EMBL/GenBank/DDBJ databases">
        <authorList>
            <person name="Afonso C.L."/>
            <person name="Miller P.J."/>
            <person name="Scott M.A."/>
            <person name="Spackman E."/>
            <person name="Goraichik I."/>
            <person name="Dimitrov K.M."/>
            <person name="Suarez D.L."/>
            <person name="Swayne D.E."/>
        </authorList>
    </citation>
    <scope>NUCLEOTIDE SEQUENCE [LARGE SCALE GENOMIC DNA]</scope>
    <source>
        <strain evidence="7">XA(T)</strain>
    </source>
</reference>
<dbReference type="SUPFAM" id="SSF46785">
    <property type="entry name" value="Winged helix' DNA-binding domain"/>
    <property type="match status" value="1"/>
</dbReference>
<dbReference type="PANTHER" id="PTHR30346">
    <property type="entry name" value="TRANSCRIPTIONAL DUAL REGULATOR HCAR-RELATED"/>
    <property type="match status" value="1"/>
</dbReference>
<dbReference type="InterPro" id="IPR005119">
    <property type="entry name" value="LysR_subst-bd"/>
</dbReference>
<evidence type="ECO:0000256" key="1">
    <source>
        <dbReference type="ARBA" id="ARBA00009437"/>
    </source>
</evidence>
<keyword evidence="7" id="KW-1185">Reference proteome</keyword>
<sequence length="304" mass="31798">MLAELDRLGTISAVAEELHLTAPGVSMQLAALEREVGVPLTRRVGRRVALTPAGALLAAHGHDILARLSLAELDLDSLRSGSAGRYALSAFPSAARTFVVDACRRILEDPGSSLELTLSTLEPEDALDALAAGTVDLAVVHGYSNVPRETGRGVVTRPLGAEPVRLAVRRTDPAAAGGRPARLSEFADAAWITPTADLTCFTMVERACGLAGFRPRVVAETVDFGVQLELVAAGVGVALIPSLAVDHLPDEVELLDLETPVGRSLMLATRESGTADAGIRVLSTTLRETAAARLAAPRSREVLA</sequence>
<accession>A0A1X9LSL9</accession>